<keyword evidence="3" id="KW-0813">Transport</keyword>
<evidence type="ECO:0000256" key="5">
    <source>
        <dbReference type="ARBA" id="ARBA00022989"/>
    </source>
</evidence>
<dbReference type="PANTHER" id="PTHR30386">
    <property type="entry name" value="MEMBRANE FUSION SUBUNIT OF EMRAB-TOLC MULTIDRUG EFFLUX PUMP"/>
    <property type="match status" value="1"/>
</dbReference>
<keyword evidence="5 7" id="KW-1133">Transmembrane helix</keyword>
<evidence type="ECO:0000256" key="6">
    <source>
        <dbReference type="ARBA" id="ARBA00023136"/>
    </source>
</evidence>
<evidence type="ECO:0000256" key="1">
    <source>
        <dbReference type="ARBA" id="ARBA00004167"/>
    </source>
</evidence>
<feature type="transmembrane region" description="Helical" evidence="7">
    <location>
        <begin position="20"/>
        <end position="40"/>
    </location>
</feature>
<dbReference type="Gene3D" id="2.40.30.170">
    <property type="match status" value="1"/>
</dbReference>
<feature type="domain" description="LcnD-like C-terminal" evidence="10">
    <location>
        <begin position="353"/>
        <end position="439"/>
    </location>
</feature>
<sequence length="453" mass="51439">MDKRLFESSEFYTRRYNNFSTMVILPIFLLVLLLGSFCFYGKREMTIKTVGEIQPVKIISEIQSTTSNEIVETNLEENQLIHVGDILVRYKDETTKEQLNYLQEQLSENTHQKKQLELLKDGIEQEKSTFPENDKYGYSQILADYFSQRQALIESNEKENADINSQNEAIATTKAAIDNEIQQTQDKVSGYSTLAQAIQNGNTTFDKNSELYPIFDSYRQQIKDVVENKGVKKQILAEIQTTIDQLNTTISSYQAQRAGAGAYIQQSSTLDEQLASLKSQQLLSADKELTTVNTKIAELESNLTLQKELDKRNTITSSSEGIIHLNEEVKGKNYIGEGTTIAQVYPTIQLGESVNLVAYVDSQDIASIHKEDKIRFTSKKENAESFELACQITKIGASPEKTERGNYFKVTAKTIISKNNQADIRYGLQGNFTIITGKKTYFDYYKDKLFNKN</sequence>
<accession>A0ABS3H6U6</accession>
<gene>
    <name evidence="11" type="ORF">JZO76_06470</name>
</gene>
<dbReference type="InterPro" id="IPR058795">
    <property type="entry name" value="LcnD_C"/>
</dbReference>
<dbReference type="Pfam" id="PF25887">
    <property type="entry name" value="HB_LcnD"/>
    <property type="match status" value="1"/>
</dbReference>
<comment type="subcellular location">
    <subcellularLocation>
        <location evidence="1">Membrane</location>
        <topology evidence="1">Single-pass membrane protein</topology>
    </subcellularLocation>
</comment>
<comment type="caution">
    <text evidence="11">The sequence shown here is derived from an EMBL/GenBank/DDBJ whole genome shotgun (WGS) entry which is preliminary data.</text>
</comment>
<dbReference type="InterPro" id="IPR050739">
    <property type="entry name" value="MFP"/>
</dbReference>
<dbReference type="Proteomes" id="UP000664256">
    <property type="component" value="Unassembled WGS sequence"/>
</dbReference>
<evidence type="ECO:0000259" key="9">
    <source>
        <dbReference type="Pfam" id="PF25935"/>
    </source>
</evidence>
<dbReference type="InterPro" id="IPR005696">
    <property type="entry name" value="MesE/LcnD"/>
</dbReference>
<dbReference type="Pfam" id="PF25940">
    <property type="entry name" value="LcnD_C"/>
    <property type="match status" value="1"/>
</dbReference>
<proteinExistence type="inferred from homology"/>
<feature type="domain" description="LcnD-like long helical bundle" evidence="8">
    <location>
        <begin position="98"/>
        <end position="307"/>
    </location>
</feature>
<dbReference type="InterPro" id="IPR058794">
    <property type="entry name" value="HB_LcnD"/>
</dbReference>
<organism evidence="11 12">
    <name type="scientific">Candidatus Enterococcus myersii</name>
    <dbReference type="NCBI Taxonomy" id="2815322"/>
    <lineage>
        <taxon>Bacteria</taxon>
        <taxon>Bacillati</taxon>
        <taxon>Bacillota</taxon>
        <taxon>Bacilli</taxon>
        <taxon>Lactobacillales</taxon>
        <taxon>Enterococcaceae</taxon>
        <taxon>Enterococcus</taxon>
    </lineage>
</organism>
<dbReference type="NCBIfam" id="TIGR01000">
    <property type="entry name" value="bacteriocin_acc"/>
    <property type="match status" value="1"/>
</dbReference>
<reference evidence="11 12" key="1">
    <citation type="submission" date="2021-03" db="EMBL/GenBank/DDBJ databases">
        <title>Enterococcal diversity collection.</title>
        <authorList>
            <person name="Gilmore M.S."/>
            <person name="Schwartzman J."/>
            <person name="Van Tyne D."/>
            <person name="Martin M."/>
            <person name="Earl A.M."/>
            <person name="Manson A.L."/>
            <person name="Straub T."/>
            <person name="Salamzade R."/>
            <person name="Saavedra J."/>
            <person name="Lebreton F."/>
            <person name="Prichula J."/>
            <person name="Schaufler K."/>
            <person name="Gaca A."/>
            <person name="Sgardioli B."/>
            <person name="Wagenaar J."/>
            <person name="Strong T."/>
        </authorList>
    </citation>
    <scope>NUCLEOTIDE SEQUENCE [LARGE SCALE GENOMIC DNA]</scope>
    <source>
        <strain evidence="11 12">MJM12</strain>
    </source>
</reference>
<name>A0ABS3H6U6_9ENTE</name>
<evidence type="ECO:0000256" key="2">
    <source>
        <dbReference type="ARBA" id="ARBA00009477"/>
    </source>
</evidence>
<evidence type="ECO:0000256" key="3">
    <source>
        <dbReference type="ARBA" id="ARBA00022448"/>
    </source>
</evidence>
<feature type="domain" description="LcnD-like barrel-sandwich hybrid" evidence="9">
    <location>
        <begin position="58"/>
        <end position="346"/>
    </location>
</feature>
<keyword evidence="4 7" id="KW-0812">Transmembrane</keyword>
<comment type="similarity">
    <text evidence="2">Belongs to the membrane fusion protein (MFP) (TC 8.A.1) family.</text>
</comment>
<evidence type="ECO:0000313" key="11">
    <source>
        <dbReference type="EMBL" id="MBO0449180.1"/>
    </source>
</evidence>
<dbReference type="EMBL" id="JAFLVT010000008">
    <property type="protein sequence ID" value="MBO0449180.1"/>
    <property type="molecule type" value="Genomic_DNA"/>
</dbReference>
<dbReference type="RefSeq" id="WP_206903340.1">
    <property type="nucleotide sequence ID" value="NZ_JAFLVT010000008.1"/>
</dbReference>
<protein>
    <submittedName>
        <fullName evidence="11">Bacteriocin secretion accessory protein</fullName>
    </submittedName>
</protein>
<evidence type="ECO:0000313" key="12">
    <source>
        <dbReference type="Proteomes" id="UP000664256"/>
    </source>
</evidence>
<keyword evidence="12" id="KW-1185">Reference proteome</keyword>
<keyword evidence="6 7" id="KW-0472">Membrane</keyword>
<evidence type="ECO:0000259" key="10">
    <source>
        <dbReference type="Pfam" id="PF25940"/>
    </source>
</evidence>
<dbReference type="Pfam" id="PF25935">
    <property type="entry name" value="BSH_LcnD"/>
    <property type="match status" value="1"/>
</dbReference>
<dbReference type="PANTHER" id="PTHR30386:SF26">
    <property type="entry name" value="TRANSPORT PROTEIN COMB"/>
    <property type="match status" value="1"/>
</dbReference>
<evidence type="ECO:0000256" key="7">
    <source>
        <dbReference type="SAM" id="Phobius"/>
    </source>
</evidence>
<evidence type="ECO:0000259" key="8">
    <source>
        <dbReference type="Pfam" id="PF25887"/>
    </source>
</evidence>
<evidence type="ECO:0000256" key="4">
    <source>
        <dbReference type="ARBA" id="ARBA00022692"/>
    </source>
</evidence>
<dbReference type="InterPro" id="IPR058786">
    <property type="entry name" value="BSH_LcnD"/>
</dbReference>